<evidence type="ECO:0000313" key="6">
    <source>
        <dbReference type="Proteomes" id="UP001354971"/>
    </source>
</evidence>
<dbReference type="PIRSF" id="PIRSF001227">
    <property type="entry name" value="Pen_acylase"/>
    <property type="match status" value="1"/>
</dbReference>
<dbReference type="SUPFAM" id="SSF56235">
    <property type="entry name" value="N-terminal nucleophile aminohydrolases (Ntn hydrolases)"/>
    <property type="match status" value="1"/>
</dbReference>
<accession>A0ABU7LNY0</accession>
<dbReference type="GO" id="GO:0016787">
    <property type="term" value="F:hydrolase activity"/>
    <property type="evidence" value="ECO:0007669"/>
    <property type="project" value="UniProtKB-KW"/>
</dbReference>
<comment type="caution">
    <text evidence="5">The sequence shown here is derived from an EMBL/GenBank/DDBJ whole genome shotgun (WGS) entry which is preliminary data.</text>
</comment>
<dbReference type="InterPro" id="IPR029055">
    <property type="entry name" value="Ntn_hydrolases_N"/>
</dbReference>
<keyword evidence="2 5" id="KW-0378">Hydrolase</keyword>
<dbReference type="RefSeq" id="WP_330198258.1">
    <property type="nucleotide sequence ID" value="NZ_JAZDRP010000002.1"/>
</dbReference>
<dbReference type="Gene3D" id="1.10.439.10">
    <property type="entry name" value="Penicillin Amidohydrolase, domain 1"/>
    <property type="match status" value="1"/>
</dbReference>
<evidence type="ECO:0000256" key="2">
    <source>
        <dbReference type="ARBA" id="ARBA00022801"/>
    </source>
</evidence>
<dbReference type="Proteomes" id="UP001354971">
    <property type="component" value="Unassembled WGS sequence"/>
</dbReference>
<keyword evidence="3" id="KW-0865">Zymogen</keyword>
<dbReference type="EC" id="3.5.1.-" evidence="5"/>
<dbReference type="PANTHER" id="PTHR34218:SF4">
    <property type="entry name" value="ACYL-HOMOSERINE LACTONE ACYLASE QUIP"/>
    <property type="match status" value="1"/>
</dbReference>
<proteinExistence type="inferred from homology"/>
<keyword evidence="6" id="KW-1185">Reference proteome</keyword>
<evidence type="ECO:0000256" key="4">
    <source>
        <dbReference type="SAM" id="MobiDB-lite"/>
    </source>
</evidence>
<evidence type="ECO:0000313" key="5">
    <source>
        <dbReference type="EMBL" id="MEE2525597.1"/>
    </source>
</evidence>
<evidence type="ECO:0000256" key="3">
    <source>
        <dbReference type="ARBA" id="ARBA00023145"/>
    </source>
</evidence>
<dbReference type="InterPro" id="IPR002692">
    <property type="entry name" value="S45"/>
</dbReference>
<feature type="region of interest" description="Disordered" evidence="4">
    <location>
        <begin position="227"/>
        <end position="247"/>
    </location>
</feature>
<dbReference type="InterPro" id="IPR023343">
    <property type="entry name" value="Penicillin_amidase_dom1"/>
</dbReference>
<dbReference type="Gene3D" id="1.10.1400.10">
    <property type="match status" value="1"/>
</dbReference>
<dbReference type="InterPro" id="IPR043147">
    <property type="entry name" value="Penicillin_amidase_A-knob"/>
</dbReference>
<dbReference type="Gene3D" id="3.60.20.10">
    <property type="entry name" value="Glutamine Phosphoribosylpyrophosphate, subunit 1, domain 1"/>
    <property type="match status" value="1"/>
</dbReference>
<organism evidence="5 6">
    <name type="scientific">Hyphobacterium lacteum</name>
    <dbReference type="NCBI Taxonomy" id="3116575"/>
    <lineage>
        <taxon>Bacteria</taxon>
        <taxon>Pseudomonadati</taxon>
        <taxon>Pseudomonadota</taxon>
        <taxon>Alphaproteobacteria</taxon>
        <taxon>Maricaulales</taxon>
        <taxon>Maricaulaceae</taxon>
        <taxon>Hyphobacterium</taxon>
    </lineage>
</organism>
<comment type="similarity">
    <text evidence="1">Belongs to the peptidase S45 family.</text>
</comment>
<dbReference type="PANTHER" id="PTHR34218">
    <property type="entry name" value="PEPTIDASE S45 PENICILLIN AMIDASE"/>
    <property type="match status" value="1"/>
</dbReference>
<dbReference type="InterPro" id="IPR014395">
    <property type="entry name" value="Pen/GL7ACA/AHL_acylase"/>
</dbReference>
<dbReference type="CDD" id="cd03747">
    <property type="entry name" value="Ntn_PGA_like"/>
    <property type="match status" value="1"/>
</dbReference>
<dbReference type="EMBL" id="JAZDRP010000002">
    <property type="protein sequence ID" value="MEE2525597.1"/>
    <property type="molecule type" value="Genomic_DNA"/>
</dbReference>
<evidence type="ECO:0000256" key="1">
    <source>
        <dbReference type="ARBA" id="ARBA00006586"/>
    </source>
</evidence>
<dbReference type="Gene3D" id="2.30.120.10">
    <property type="match status" value="1"/>
</dbReference>
<name>A0ABU7LNY0_9PROT</name>
<dbReference type="Pfam" id="PF01804">
    <property type="entry name" value="Penicil_amidase"/>
    <property type="match status" value="1"/>
</dbReference>
<gene>
    <name evidence="5" type="ORF">V0U79_04405</name>
</gene>
<dbReference type="InterPro" id="IPR043146">
    <property type="entry name" value="Penicillin_amidase_N_B-knob"/>
</dbReference>
<reference evidence="5 6" key="1">
    <citation type="submission" date="2024-01" db="EMBL/GenBank/DDBJ databases">
        <title>Hyphobacterium bacterium isolated from marine sediment.</title>
        <authorList>
            <person name="Zhao S."/>
        </authorList>
    </citation>
    <scope>NUCLEOTIDE SEQUENCE [LARGE SCALE GENOMIC DNA]</scope>
    <source>
        <strain evidence="6">HN65</strain>
    </source>
</reference>
<sequence>MGWVIRGLAAILGLVILLVAGATGFVYYRFSSSMPRTEGTVEVAGLSADVQIIRDEYGVPHIFGETDEDIYFGIGYAHAQDRLFQMDLMRRYVHGELADLLGHLNPATARADARSRNRGYHLVADAAVENAGPEIRRAMEAYARGVNARMAEGHYPPEYLFLQTSPEPWELEDSAAVVVYMADSLAAGEYAEVANRELANLLSPEQYAQFLPGYPDWAPTMLQEEDFPPLEEPAPPTTEAQPDYDDGSNAWVLSGEHTASGQPLLANDPHLALGAPGIWYFARLHLPQGAVVGATIAGSPLVVLGRNQVSAWGFTNTGFDVIDMVPYSPGTMATVERTETIEVRGGDDLVLTFRDAEDGPVLDPDYFDLDVFGEQDVVLVSTALNRQNRVADVSLRLMLSQNFEEFVEAGRGFTAPMQNMHYANVDGTIGYTTPGLLPIRDEYGNWTGFVPYEELPRVENPVSGRIASGNNRITPDNYPYDTPGTYAAYRAERIDQRLNALDVHTPESFHDIQMDHVSALITRILPALQAAEPQTDLGRRALVLIQNWDGDMDALRAEPLIYALWYRDIAEAIYGDDLGDEFERHLSDRRVFTENVLIGGKDDWCDDINTDTVETCPQQLGSALDAAMIRGVERFGPDIDNWTWGSAHQAVFDHPVFTGSGLPLLDDWYTVRQPIGGDGSTVNVAVYSVRAGSFDVFHGPSLRAVYDLADLESSRFMHAPGQSGHPWSDHYRDLAPLWAAGESFEMRTDWGPEDAPEGVRVLTLTPAN</sequence>
<protein>
    <submittedName>
        <fullName evidence="5">Penicillin acylase family protein</fullName>
        <ecNumber evidence="5">3.5.1.-</ecNumber>
    </submittedName>
</protein>